<dbReference type="InterPro" id="IPR029045">
    <property type="entry name" value="ClpP/crotonase-like_dom_sf"/>
</dbReference>
<evidence type="ECO:0000256" key="9">
    <source>
        <dbReference type="ARBA" id="ARBA00023136"/>
    </source>
</evidence>
<dbReference type="EMBL" id="JAMFTH010000001">
    <property type="protein sequence ID" value="MCP8898519.1"/>
    <property type="molecule type" value="Genomic_DNA"/>
</dbReference>
<dbReference type="Gene3D" id="6.20.330.10">
    <property type="match status" value="1"/>
</dbReference>
<gene>
    <name evidence="14" type="primary">sohB</name>
    <name evidence="14" type="ORF">M6D89_04315</name>
</gene>
<dbReference type="Pfam" id="PF08496">
    <property type="entry name" value="Peptidase_S49_N"/>
    <property type="match status" value="1"/>
</dbReference>
<name>A0A9X2HVP1_9GAMM</name>
<evidence type="ECO:0000256" key="3">
    <source>
        <dbReference type="ARBA" id="ARBA00022475"/>
    </source>
</evidence>
<feature type="domain" description="Peptidase S49 N-terminal proteobacteria" evidence="13">
    <location>
        <begin position="2"/>
        <end position="157"/>
    </location>
</feature>
<feature type="transmembrane region" description="Helical" evidence="11">
    <location>
        <begin position="7"/>
        <end position="29"/>
    </location>
</feature>
<dbReference type="Pfam" id="PF01343">
    <property type="entry name" value="Peptidase_S49"/>
    <property type="match status" value="1"/>
</dbReference>
<reference evidence="14" key="1">
    <citation type="submission" date="2022-05" db="EMBL/GenBank/DDBJ databases">
        <authorList>
            <person name="Sun H.-N."/>
        </authorList>
    </citation>
    <scope>NUCLEOTIDE SEQUENCE</scope>
    <source>
        <strain evidence="14">HB14</strain>
    </source>
</reference>
<evidence type="ECO:0000256" key="2">
    <source>
        <dbReference type="ARBA" id="ARBA00008683"/>
    </source>
</evidence>
<proteinExistence type="inferred from homology"/>
<evidence type="ECO:0000256" key="8">
    <source>
        <dbReference type="ARBA" id="ARBA00022989"/>
    </source>
</evidence>
<evidence type="ECO:0000313" key="14">
    <source>
        <dbReference type="EMBL" id="MCP8898519.1"/>
    </source>
</evidence>
<dbReference type="GO" id="GO:0004252">
    <property type="term" value="F:serine-type endopeptidase activity"/>
    <property type="evidence" value="ECO:0007669"/>
    <property type="project" value="InterPro"/>
</dbReference>
<keyword evidence="15" id="KW-1185">Reference proteome</keyword>
<evidence type="ECO:0000256" key="6">
    <source>
        <dbReference type="ARBA" id="ARBA00022801"/>
    </source>
</evidence>
<comment type="subcellular location">
    <subcellularLocation>
        <location evidence="1">Cell membrane</location>
    </subcellularLocation>
</comment>
<keyword evidence="8 11" id="KW-1133">Transmembrane helix</keyword>
<evidence type="ECO:0000256" key="11">
    <source>
        <dbReference type="SAM" id="Phobius"/>
    </source>
</evidence>
<dbReference type="PANTHER" id="PTHR42987:SF4">
    <property type="entry name" value="PROTEASE SOHB-RELATED"/>
    <property type="match status" value="1"/>
</dbReference>
<keyword evidence="9 11" id="KW-0472">Membrane</keyword>
<feature type="compositionally biased region" description="Basic residues" evidence="10">
    <location>
        <begin position="73"/>
        <end position="86"/>
    </location>
</feature>
<dbReference type="InterPro" id="IPR013703">
    <property type="entry name" value="Peptidase_S49_N_proteobac"/>
</dbReference>
<keyword evidence="6 14" id="KW-0378">Hydrolase</keyword>
<protein>
    <submittedName>
        <fullName evidence="14">Protease SohB</fullName>
        <ecNumber evidence="14">3.4.21.-</ecNumber>
    </submittedName>
</protein>
<evidence type="ECO:0000256" key="10">
    <source>
        <dbReference type="SAM" id="MobiDB-lite"/>
    </source>
</evidence>
<dbReference type="GO" id="GO:0006508">
    <property type="term" value="P:proteolysis"/>
    <property type="evidence" value="ECO:0007669"/>
    <property type="project" value="UniProtKB-KW"/>
</dbReference>
<dbReference type="NCBIfam" id="NF008745">
    <property type="entry name" value="PRK11778.1"/>
    <property type="match status" value="1"/>
</dbReference>
<dbReference type="PANTHER" id="PTHR42987">
    <property type="entry name" value="PEPTIDASE S49"/>
    <property type="match status" value="1"/>
</dbReference>
<dbReference type="InterPro" id="IPR002142">
    <property type="entry name" value="Peptidase_S49"/>
</dbReference>
<dbReference type="AlphaFoldDB" id="A0A9X2HVP1"/>
<dbReference type="EC" id="3.4.21.-" evidence="14"/>
<comment type="caution">
    <text evidence="14">The sequence shown here is derived from an EMBL/GenBank/DDBJ whole genome shotgun (WGS) entry which is preliminary data.</text>
</comment>
<evidence type="ECO:0000256" key="7">
    <source>
        <dbReference type="ARBA" id="ARBA00022825"/>
    </source>
</evidence>
<sequence length="349" mass="38986">MEFIIEYGLFLAKAVTVLIAIAVVLALVANSKNRPDSDGHIEVTKVNEKLDDYTETIKSAVLDSTALKLENKLKKKREKARKRKDKSAKTELEPGAERKKRLYVLNFDGDIKASAGNNLREEITAVLGLAESQDEVLVRLESGGGMVHSYGLAASQLSRIKERGIPLTVSVDKVAASGGYMMACVADKIVAAPFAILGSIGVVAQLPNFHRLLKKNNIDFEMYTAGEYKRTVTMFGENTDKGREKFTDDLEQTHVLFKEFVAENRPQVEVEQVATGEVWYGKRALDIRLIDEVITSDGYLLNQHPDADIFEVTYAHKKTLPERLGLAAEASLDKVLLRWLSRMQPNRWF</sequence>
<dbReference type="GO" id="GO:0005886">
    <property type="term" value="C:plasma membrane"/>
    <property type="evidence" value="ECO:0007669"/>
    <property type="project" value="UniProtKB-SubCell"/>
</dbReference>
<dbReference type="SUPFAM" id="SSF52096">
    <property type="entry name" value="ClpP/crotonase"/>
    <property type="match status" value="1"/>
</dbReference>
<accession>A0A9X2HVP1</accession>
<dbReference type="Gene3D" id="3.90.226.10">
    <property type="entry name" value="2-enoyl-CoA Hydratase, Chain A, domain 1"/>
    <property type="match status" value="1"/>
</dbReference>
<keyword evidence="5 11" id="KW-0812">Transmembrane</keyword>
<feature type="region of interest" description="Disordered" evidence="10">
    <location>
        <begin position="73"/>
        <end position="93"/>
    </location>
</feature>
<evidence type="ECO:0000259" key="13">
    <source>
        <dbReference type="Pfam" id="PF08496"/>
    </source>
</evidence>
<keyword evidence="3" id="KW-1003">Cell membrane</keyword>
<organism evidence="14 15">
    <name type="scientific">Gilvimarinus xylanilyticus</name>
    <dbReference type="NCBI Taxonomy" id="2944139"/>
    <lineage>
        <taxon>Bacteria</taxon>
        <taxon>Pseudomonadati</taxon>
        <taxon>Pseudomonadota</taxon>
        <taxon>Gammaproteobacteria</taxon>
        <taxon>Cellvibrionales</taxon>
        <taxon>Cellvibrionaceae</taxon>
        <taxon>Gilvimarinus</taxon>
    </lineage>
</organism>
<evidence type="ECO:0000256" key="4">
    <source>
        <dbReference type="ARBA" id="ARBA00022670"/>
    </source>
</evidence>
<evidence type="ECO:0000259" key="12">
    <source>
        <dbReference type="Pfam" id="PF01343"/>
    </source>
</evidence>
<evidence type="ECO:0000313" key="15">
    <source>
        <dbReference type="Proteomes" id="UP001139319"/>
    </source>
</evidence>
<dbReference type="Proteomes" id="UP001139319">
    <property type="component" value="Unassembled WGS sequence"/>
</dbReference>
<evidence type="ECO:0000256" key="5">
    <source>
        <dbReference type="ARBA" id="ARBA00022692"/>
    </source>
</evidence>
<feature type="domain" description="Peptidase S49" evidence="12">
    <location>
        <begin position="161"/>
        <end position="298"/>
    </location>
</feature>
<dbReference type="InterPro" id="IPR047272">
    <property type="entry name" value="S49_SppA_C"/>
</dbReference>
<evidence type="ECO:0000256" key="1">
    <source>
        <dbReference type="ARBA" id="ARBA00004236"/>
    </source>
</evidence>
<dbReference type="CDD" id="cd07023">
    <property type="entry name" value="S49_Sppa_N_C"/>
    <property type="match status" value="1"/>
</dbReference>
<keyword evidence="7" id="KW-0720">Serine protease</keyword>
<dbReference type="RefSeq" id="WP_253966794.1">
    <property type="nucleotide sequence ID" value="NZ_JAMFTH010000001.1"/>
</dbReference>
<comment type="similarity">
    <text evidence="2">Belongs to the peptidase S49 family.</text>
</comment>
<reference evidence="14" key="2">
    <citation type="submission" date="2023-01" db="EMBL/GenBank/DDBJ databases">
        <title>Gilvimarinus xylanilyticus HB14 isolated from Caulerpa lentillifera aquaculture base in Hainan, China.</title>
        <authorList>
            <person name="Zhang Y.-J."/>
        </authorList>
    </citation>
    <scope>NUCLEOTIDE SEQUENCE</scope>
    <source>
        <strain evidence="14">HB14</strain>
    </source>
</reference>
<keyword evidence="4 14" id="KW-0645">Protease</keyword>